<gene>
    <name evidence="1" type="ORF">MBCUT_06880</name>
</gene>
<proteinExistence type="predicted"/>
<evidence type="ECO:0000313" key="2">
    <source>
        <dbReference type="Proteomes" id="UP000077275"/>
    </source>
</evidence>
<dbReference type="RefSeq" id="WP_157082460.1">
    <property type="nucleotide sequence ID" value="NZ_LWMW01000088.1"/>
</dbReference>
<keyword evidence="2" id="KW-1185">Reference proteome</keyword>
<reference evidence="1 2" key="1">
    <citation type="submission" date="2016-04" db="EMBL/GenBank/DDBJ databases">
        <title>Genome sequence of Methanobrevibacter cuticularis DSM 11139.</title>
        <authorList>
            <person name="Poehlein A."/>
            <person name="Seedorf H."/>
            <person name="Daniel R."/>
        </authorList>
    </citation>
    <scope>NUCLEOTIDE SEQUENCE [LARGE SCALE GENOMIC DNA]</scope>
    <source>
        <strain evidence="1 2">DSM 11139</strain>
    </source>
</reference>
<dbReference type="AlphaFoldDB" id="A0A166EH42"/>
<dbReference type="STRING" id="47311.MBCUT_06880"/>
<evidence type="ECO:0000313" key="1">
    <source>
        <dbReference type="EMBL" id="KZX16650.1"/>
    </source>
</evidence>
<dbReference type="PATRIC" id="fig|47311.3.peg.767"/>
<dbReference type="EMBL" id="LWMW01000088">
    <property type="protein sequence ID" value="KZX16650.1"/>
    <property type="molecule type" value="Genomic_DNA"/>
</dbReference>
<name>A0A166EH42_9EURY</name>
<dbReference type="Proteomes" id="UP000077275">
    <property type="component" value="Unassembled WGS sequence"/>
</dbReference>
<accession>A0A166EH42</accession>
<protein>
    <submittedName>
        <fullName evidence="1">Uncharacterized protein</fullName>
    </submittedName>
</protein>
<sequence>MNFIGGTPLVKSMREITPLQIKTIGIINKIHNKIIKKNIKDNKND</sequence>
<organism evidence="1 2">
    <name type="scientific">Methanobrevibacter cuticularis</name>
    <dbReference type="NCBI Taxonomy" id="47311"/>
    <lineage>
        <taxon>Archaea</taxon>
        <taxon>Methanobacteriati</taxon>
        <taxon>Methanobacteriota</taxon>
        <taxon>Methanomada group</taxon>
        <taxon>Methanobacteria</taxon>
        <taxon>Methanobacteriales</taxon>
        <taxon>Methanobacteriaceae</taxon>
        <taxon>Methanobrevibacter</taxon>
    </lineage>
</organism>
<comment type="caution">
    <text evidence="1">The sequence shown here is derived from an EMBL/GenBank/DDBJ whole genome shotgun (WGS) entry which is preliminary data.</text>
</comment>